<keyword evidence="7" id="KW-0812">Transmembrane</keyword>
<evidence type="ECO:0000313" key="12">
    <source>
        <dbReference type="Proteomes" id="UP000033673"/>
    </source>
</evidence>
<evidence type="ECO:0000256" key="5">
    <source>
        <dbReference type="ARBA" id="ARBA00022475"/>
    </source>
</evidence>
<keyword evidence="6" id="KW-0997">Cell inner membrane</keyword>
<protein>
    <recommendedName>
        <fullName evidence="3">Type II secretion system protein N</fullName>
    </recommendedName>
    <alternativeName>
        <fullName evidence="10">General secretion pathway protein N</fullName>
    </alternativeName>
</protein>
<sequence>MKKTLLSGLFLCGVFVTSAMVTLPAQFVVQLLPLPQLLTVTGIEGTLWQGSAQQISWQRQNYGALSWKMNIGKLFTGSVEAHVRFGRGSDLSLQGRGLVGYSLSGLYAENLIASLPAEKVVALAPPLPIPLDLTGQVELNLRSYTYAAPYCQSALGSVVWNTQTVTTPLADLEVGPVIANLSCQQSVLDVEGEQNSAQVSSGFVAKLNPDNSYSASAWFKPQAEFPTAFEQQLKWLPTPADSEGKFQFRYQGRL</sequence>
<evidence type="ECO:0000256" key="2">
    <source>
        <dbReference type="ARBA" id="ARBA00007208"/>
    </source>
</evidence>
<name>A0A0F4NLX2_9VIBR</name>
<dbReference type="STRING" id="579748.TW81_04690"/>
<evidence type="ECO:0000256" key="7">
    <source>
        <dbReference type="ARBA" id="ARBA00022692"/>
    </source>
</evidence>
<dbReference type="PATRIC" id="fig|579748.3.peg.958"/>
<gene>
    <name evidence="11" type="ORF">TW81_04690</name>
</gene>
<organism evidence="11 12">
    <name type="scientific">Vibrio galatheae</name>
    <dbReference type="NCBI Taxonomy" id="579748"/>
    <lineage>
        <taxon>Bacteria</taxon>
        <taxon>Pseudomonadati</taxon>
        <taxon>Pseudomonadota</taxon>
        <taxon>Gammaproteobacteria</taxon>
        <taxon>Vibrionales</taxon>
        <taxon>Vibrionaceae</taxon>
        <taxon>Vibrio</taxon>
    </lineage>
</organism>
<dbReference type="AlphaFoldDB" id="A0A0F4NLX2"/>
<proteinExistence type="inferred from homology"/>
<keyword evidence="12" id="KW-1185">Reference proteome</keyword>
<dbReference type="Proteomes" id="UP000033673">
    <property type="component" value="Unassembled WGS sequence"/>
</dbReference>
<keyword evidence="8" id="KW-0653">Protein transport</keyword>
<keyword evidence="4" id="KW-0813">Transport</keyword>
<evidence type="ECO:0000256" key="4">
    <source>
        <dbReference type="ARBA" id="ARBA00022448"/>
    </source>
</evidence>
<dbReference type="Pfam" id="PF01203">
    <property type="entry name" value="T2SSN"/>
    <property type="match status" value="1"/>
</dbReference>
<evidence type="ECO:0000256" key="3">
    <source>
        <dbReference type="ARBA" id="ARBA00021563"/>
    </source>
</evidence>
<dbReference type="RefSeq" id="WP_045954572.1">
    <property type="nucleotide sequence ID" value="NZ_JXXV01000011.1"/>
</dbReference>
<evidence type="ECO:0000256" key="9">
    <source>
        <dbReference type="ARBA" id="ARBA00023136"/>
    </source>
</evidence>
<keyword evidence="5" id="KW-1003">Cell membrane</keyword>
<keyword evidence="9" id="KW-0472">Membrane</keyword>
<dbReference type="InterPro" id="IPR022792">
    <property type="entry name" value="T2SS_protein-GspN"/>
</dbReference>
<evidence type="ECO:0000313" key="11">
    <source>
        <dbReference type="EMBL" id="KJY84102.1"/>
    </source>
</evidence>
<evidence type="ECO:0000256" key="10">
    <source>
        <dbReference type="ARBA" id="ARBA00030772"/>
    </source>
</evidence>
<dbReference type="OrthoDB" id="6118198at2"/>
<dbReference type="EMBL" id="JXXV01000011">
    <property type="protein sequence ID" value="KJY84102.1"/>
    <property type="molecule type" value="Genomic_DNA"/>
</dbReference>
<evidence type="ECO:0000256" key="8">
    <source>
        <dbReference type="ARBA" id="ARBA00022927"/>
    </source>
</evidence>
<dbReference type="GO" id="GO:0015627">
    <property type="term" value="C:type II protein secretion system complex"/>
    <property type="evidence" value="ECO:0007669"/>
    <property type="project" value="InterPro"/>
</dbReference>
<comment type="similarity">
    <text evidence="2">Belongs to the GSP N family.</text>
</comment>
<dbReference type="GO" id="GO:0015628">
    <property type="term" value="P:protein secretion by the type II secretion system"/>
    <property type="evidence" value="ECO:0007669"/>
    <property type="project" value="InterPro"/>
</dbReference>
<reference evidence="11 12" key="1">
    <citation type="journal article" date="2015" name="BMC Genomics">
        <title>Genome mining reveals unlocked bioactive potential of marine Gram-negative bacteria.</title>
        <authorList>
            <person name="Machado H."/>
            <person name="Sonnenschein E.C."/>
            <person name="Melchiorsen J."/>
            <person name="Gram L."/>
        </authorList>
    </citation>
    <scope>NUCLEOTIDE SEQUENCE [LARGE SCALE GENOMIC DNA]</scope>
    <source>
        <strain evidence="11 12">S2757</strain>
    </source>
</reference>
<evidence type="ECO:0000256" key="1">
    <source>
        <dbReference type="ARBA" id="ARBA00004533"/>
    </source>
</evidence>
<dbReference type="GO" id="GO:0005886">
    <property type="term" value="C:plasma membrane"/>
    <property type="evidence" value="ECO:0007669"/>
    <property type="project" value="UniProtKB-SubCell"/>
</dbReference>
<comment type="subcellular location">
    <subcellularLocation>
        <location evidence="1">Cell inner membrane</location>
    </subcellularLocation>
</comment>
<evidence type="ECO:0000256" key="6">
    <source>
        <dbReference type="ARBA" id="ARBA00022519"/>
    </source>
</evidence>
<comment type="caution">
    <text evidence="11">The sequence shown here is derived from an EMBL/GenBank/DDBJ whole genome shotgun (WGS) entry which is preliminary data.</text>
</comment>
<accession>A0A0F4NLX2</accession>